<dbReference type="InterPro" id="IPR007833">
    <property type="entry name" value="Capsule_polysaccharide_synth"/>
</dbReference>
<dbReference type="GO" id="GO:0000271">
    <property type="term" value="P:polysaccharide biosynthetic process"/>
    <property type="evidence" value="ECO:0007669"/>
    <property type="project" value="InterPro"/>
</dbReference>
<accession>A0A1G7N1H3</accession>
<dbReference type="GO" id="GO:0015774">
    <property type="term" value="P:polysaccharide transport"/>
    <property type="evidence" value="ECO:0007669"/>
    <property type="project" value="InterPro"/>
</dbReference>
<name>A0A1G7N1H3_9RHOB</name>
<dbReference type="EMBL" id="FNBL01000006">
    <property type="protein sequence ID" value="SDF67756.1"/>
    <property type="molecule type" value="Genomic_DNA"/>
</dbReference>
<dbReference type="Proteomes" id="UP000182284">
    <property type="component" value="Unassembled WGS sequence"/>
</dbReference>
<dbReference type="AlphaFoldDB" id="A0A1G7N1H3"/>
<sequence>MIAYLKGWSTKKDSFFASVAKAAGGGKALPLIPLSFHGFPESDARAKAAMAVAKRQPKSALVRRLKFRLIWAQYNGARRYFTRHPDRIAMCWNGITGSRRVFMEGARDAGVPTLYGELAPFPGRMQLDPKGVNALGTVPRDPGFFTAWAAGRADRQGDAWREMGTKLTARLSRRADVGQAEADLSDEPFLFVPLQVPNDSQITMFGGWVGSVEGMIAALAEASEALPEGWHIRIKEHPSAKTSLAEPLARAMSIAQGRLRLDNQTDTFAQVRASRGVITINSSVGLQSFFYDKPVIVLGEAFFALPGLVRVIGDQMALHAAMAEAESLAFDPALRAAFMNYLDQVHFPHVSEGPDGTVEIDQNAAVQRIMAAKTAIGH</sequence>
<evidence type="ECO:0000313" key="1">
    <source>
        <dbReference type="EMBL" id="SDF67756.1"/>
    </source>
</evidence>
<reference evidence="1 2" key="1">
    <citation type="submission" date="2016-10" db="EMBL/GenBank/DDBJ databases">
        <authorList>
            <person name="de Groot N.N."/>
        </authorList>
    </citation>
    <scope>NUCLEOTIDE SEQUENCE [LARGE SCALE GENOMIC DNA]</scope>
    <source>
        <strain evidence="1 2">DSM 27375</strain>
    </source>
</reference>
<dbReference type="RefSeq" id="WP_074645200.1">
    <property type="nucleotide sequence ID" value="NZ_FNBL01000006.1"/>
</dbReference>
<dbReference type="Pfam" id="PF05159">
    <property type="entry name" value="Capsule_synth"/>
    <property type="match status" value="1"/>
</dbReference>
<proteinExistence type="predicted"/>
<dbReference type="OrthoDB" id="9794206at2"/>
<gene>
    <name evidence="1" type="ORF">SAMN04488117_106121</name>
</gene>
<organism evidence="1 2">
    <name type="scientific">Celeribacter baekdonensis</name>
    <dbReference type="NCBI Taxonomy" id="875171"/>
    <lineage>
        <taxon>Bacteria</taxon>
        <taxon>Pseudomonadati</taxon>
        <taxon>Pseudomonadota</taxon>
        <taxon>Alphaproteobacteria</taxon>
        <taxon>Rhodobacterales</taxon>
        <taxon>Roseobacteraceae</taxon>
        <taxon>Celeribacter</taxon>
    </lineage>
</organism>
<evidence type="ECO:0000313" key="2">
    <source>
        <dbReference type="Proteomes" id="UP000182284"/>
    </source>
</evidence>
<protein>
    <submittedName>
        <fullName evidence="1">Capsular polysaccharide export protein</fullName>
    </submittedName>
</protein>